<evidence type="ECO:0000313" key="1">
    <source>
        <dbReference type="EMBL" id="SMC54593.1"/>
    </source>
</evidence>
<dbReference type="Proteomes" id="UP000192756">
    <property type="component" value="Unassembled WGS sequence"/>
</dbReference>
<organism evidence="1 2">
    <name type="scientific">Pedobacter africanus</name>
    <dbReference type="NCBI Taxonomy" id="151894"/>
    <lineage>
        <taxon>Bacteria</taxon>
        <taxon>Pseudomonadati</taxon>
        <taxon>Bacteroidota</taxon>
        <taxon>Sphingobacteriia</taxon>
        <taxon>Sphingobacteriales</taxon>
        <taxon>Sphingobacteriaceae</taxon>
        <taxon>Pedobacter</taxon>
    </lineage>
</organism>
<protein>
    <submittedName>
        <fullName evidence="1">Uncharacterized protein</fullName>
    </submittedName>
</protein>
<dbReference type="STRING" id="151894.SAMN04488524_1162"/>
<dbReference type="AlphaFoldDB" id="A0A1W2A1V3"/>
<gene>
    <name evidence="1" type="ORF">SAMN04488524_1162</name>
</gene>
<accession>A0A1W2A1V3</accession>
<name>A0A1W2A1V3_9SPHI</name>
<dbReference type="EMBL" id="FWXT01000001">
    <property type="protein sequence ID" value="SMC54593.1"/>
    <property type="molecule type" value="Genomic_DNA"/>
</dbReference>
<evidence type="ECO:0000313" key="2">
    <source>
        <dbReference type="Proteomes" id="UP000192756"/>
    </source>
</evidence>
<sequence>MKRIKFLLVFVFLLVGTLTVLALSNKGHHKSVLTTECLRYQGVQPATPISILDPINWSSMLSNPGVFCNDGDFLCAICFDNFQMTPSEARQILSNYQLAHGTLPLHGQSISNGGRQVTVYLKE</sequence>
<proteinExistence type="predicted"/>
<dbReference type="RefSeq" id="WP_144008868.1">
    <property type="nucleotide sequence ID" value="NZ_FWXT01000001.1"/>
</dbReference>
<reference evidence="2" key="1">
    <citation type="submission" date="2017-04" db="EMBL/GenBank/DDBJ databases">
        <authorList>
            <person name="Varghese N."/>
            <person name="Submissions S."/>
        </authorList>
    </citation>
    <scope>NUCLEOTIDE SEQUENCE [LARGE SCALE GENOMIC DNA]</scope>
    <source>
        <strain evidence="2">DSM 12126</strain>
    </source>
</reference>
<keyword evidence="2" id="KW-1185">Reference proteome</keyword>